<dbReference type="Proteomes" id="UP000887116">
    <property type="component" value="Unassembled WGS sequence"/>
</dbReference>
<keyword evidence="2" id="KW-1185">Reference proteome</keyword>
<comment type="caution">
    <text evidence="1">The sequence shown here is derived from an EMBL/GenBank/DDBJ whole genome shotgun (WGS) entry which is preliminary data.</text>
</comment>
<dbReference type="EMBL" id="BMAO01016279">
    <property type="protein sequence ID" value="GFR07438.1"/>
    <property type="molecule type" value="Genomic_DNA"/>
</dbReference>
<organism evidence="1 2">
    <name type="scientific">Trichonephila clavata</name>
    <name type="common">Joro spider</name>
    <name type="synonym">Nephila clavata</name>
    <dbReference type="NCBI Taxonomy" id="2740835"/>
    <lineage>
        <taxon>Eukaryota</taxon>
        <taxon>Metazoa</taxon>
        <taxon>Ecdysozoa</taxon>
        <taxon>Arthropoda</taxon>
        <taxon>Chelicerata</taxon>
        <taxon>Arachnida</taxon>
        <taxon>Araneae</taxon>
        <taxon>Araneomorphae</taxon>
        <taxon>Entelegynae</taxon>
        <taxon>Araneoidea</taxon>
        <taxon>Nephilidae</taxon>
        <taxon>Trichonephila</taxon>
    </lineage>
</organism>
<proteinExistence type="predicted"/>
<protein>
    <submittedName>
        <fullName evidence="1">Uncharacterized protein</fullName>
    </submittedName>
</protein>
<sequence length="84" mass="9519">MCVSTVLQSVKLLLLRYMATPPDLRLVDNDTTTDDEVAICLRLAALKYDLRSKPGHTHWHGIFQQSLADCQIIRLVDDGISYVF</sequence>
<reference evidence="1" key="1">
    <citation type="submission" date="2020-07" db="EMBL/GenBank/DDBJ databases">
        <title>Multicomponent nature underlies the extraordinary mechanical properties of spider dragline silk.</title>
        <authorList>
            <person name="Kono N."/>
            <person name="Nakamura H."/>
            <person name="Mori M."/>
            <person name="Yoshida Y."/>
            <person name="Ohtoshi R."/>
            <person name="Malay A.D."/>
            <person name="Moran D.A.P."/>
            <person name="Tomita M."/>
            <person name="Numata K."/>
            <person name="Arakawa K."/>
        </authorList>
    </citation>
    <scope>NUCLEOTIDE SEQUENCE</scope>
</reference>
<dbReference type="AlphaFoldDB" id="A0A8X6GMW8"/>
<accession>A0A8X6GMW8</accession>
<name>A0A8X6GMW8_TRICU</name>
<evidence type="ECO:0000313" key="1">
    <source>
        <dbReference type="EMBL" id="GFR07438.1"/>
    </source>
</evidence>
<gene>
    <name evidence="1" type="ORF">TNCT_290661</name>
</gene>
<evidence type="ECO:0000313" key="2">
    <source>
        <dbReference type="Proteomes" id="UP000887116"/>
    </source>
</evidence>